<evidence type="ECO:0000313" key="2">
    <source>
        <dbReference type="EMBL" id="TYA14470.1"/>
    </source>
</evidence>
<accession>A0A5D0CXR4</accession>
<protein>
    <recommendedName>
        <fullName evidence="4">DUF5316 domain-containing protein</fullName>
    </recommendedName>
</protein>
<reference evidence="2 3" key="1">
    <citation type="submission" date="2019-08" db="EMBL/GenBank/DDBJ databases">
        <title>Genome sequencing of Paenibacillus faecis DSM 23593(T).</title>
        <authorList>
            <person name="Kook J.-K."/>
            <person name="Park S.-N."/>
            <person name="Lim Y.K."/>
        </authorList>
    </citation>
    <scope>NUCLEOTIDE SEQUENCE [LARGE SCALE GENOMIC DNA]</scope>
    <source>
        <strain evidence="2 3">DSM 23593</strain>
    </source>
</reference>
<comment type="caution">
    <text evidence="2">The sequence shown here is derived from an EMBL/GenBank/DDBJ whole genome shotgun (WGS) entry which is preliminary data.</text>
</comment>
<feature type="transmembrane region" description="Helical" evidence="1">
    <location>
        <begin position="77"/>
        <end position="98"/>
    </location>
</feature>
<name>A0A5D0CXR4_9BACL</name>
<sequence>MRNIRITLLLAAAFGFLIALGFGILDSWSMSLKVTGGIGIGAWLVAGIFTGSYISGDRSRANESIETAEDRTFRNKAANLLFLIGIPFLVIALVLYLITES</sequence>
<keyword evidence="1" id="KW-0472">Membrane</keyword>
<dbReference type="RefSeq" id="WP_148450063.1">
    <property type="nucleotide sequence ID" value="NZ_VSDO01000001.1"/>
</dbReference>
<keyword evidence="1" id="KW-1133">Transmembrane helix</keyword>
<evidence type="ECO:0000256" key="1">
    <source>
        <dbReference type="SAM" id="Phobius"/>
    </source>
</evidence>
<evidence type="ECO:0000313" key="3">
    <source>
        <dbReference type="Proteomes" id="UP000325218"/>
    </source>
</evidence>
<gene>
    <name evidence="2" type="ORF">FRY98_01930</name>
</gene>
<dbReference type="EMBL" id="VSDO01000001">
    <property type="protein sequence ID" value="TYA14470.1"/>
    <property type="molecule type" value="Genomic_DNA"/>
</dbReference>
<organism evidence="2 3">
    <name type="scientific">Paenibacillus faecis</name>
    <dbReference type="NCBI Taxonomy" id="862114"/>
    <lineage>
        <taxon>Bacteria</taxon>
        <taxon>Bacillati</taxon>
        <taxon>Bacillota</taxon>
        <taxon>Bacilli</taxon>
        <taxon>Bacillales</taxon>
        <taxon>Paenibacillaceae</taxon>
        <taxon>Paenibacillus</taxon>
    </lineage>
</organism>
<evidence type="ECO:0008006" key="4">
    <source>
        <dbReference type="Google" id="ProtNLM"/>
    </source>
</evidence>
<dbReference type="InterPro" id="IPR035167">
    <property type="entry name" value="DUF5316"/>
</dbReference>
<dbReference type="AlphaFoldDB" id="A0A5D0CXR4"/>
<keyword evidence="1" id="KW-0812">Transmembrane</keyword>
<keyword evidence="3" id="KW-1185">Reference proteome</keyword>
<proteinExistence type="predicted"/>
<feature type="transmembrane region" description="Helical" evidence="1">
    <location>
        <begin position="37"/>
        <end position="56"/>
    </location>
</feature>
<dbReference type="Proteomes" id="UP000325218">
    <property type="component" value="Unassembled WGS sequence"/>
</dbReference>
<dbReference type="Pfam" id="PF17247">
    <property type="entry name" value="DUF5316"/>
    <property type="match status" value="1"/>
</dbReference>
<dbReference type="OrthoDB" id="2648598at2"/>